<evidence type="ECO:0000256" key="4">
    <source>
        <dbReference type="ARBA" id="ARBA00022553"/>
    </source>
</evidence>
<comment type="caution">
    <text evidence="14">The sequence shown here is derived from an EMBL/GenBank/DDBJ whole genome shotgun (WGS) entry which is preliminary data.</text>
</comment>
<feature type="transmembrane region" description="Helical" evidence="11">
    <location>
        <begin position="158"/>
        <end position="181"/>
    </location>
</feature>
<dbReference type="InterPro" id="IPR036097">
    <property type="entry name" value="HisK_dim/P_sf"/>
</dbReference>
<dbReference type="Gene3D" id="6.10.340.10">
    <property type="match status" value="1"/>
</dbReference>
<evidence type="ECO:0000256" key="11">
    <source>
        <dbReference type="SAM" id="Phobius"/>
    </source>
</evidence>
<evidence type="ECO:0000313" key="14">
    <source>
        <dbReference type="EMBL" id="MFC5067833.1"/>
    </source>
</evidence>
<evidence type="ECO:0000256" key="8">
    <source>
        <dbReference type="ARBA" id="ARBA00022989"/>
    </source>
</evidence>
<evidence type="ECO:0000259" key="12">
    <source>
        <dbReference type="PROSITE" id="PS50109"/>
    </source>
</evidence>
<dbReference type="InterPro" id="IPR003660">
    <property type="entry name" value="HAMP_dom"/>
</dbReference>
<dbReference type="SUPFAM" id="SSF47384">
    <property type="entry name" value="Homodimeric domain of signal transducing histidine kinase"/>
    <property type="match status" value="1"/>
</dbReference>
<dbReference type="Gene3D" id="1.10.287.130">
    <property type="match status" value="1"/>
</dbReference>
<dbReference type="Pfam" id="PF00512">
    <property type="entry name" value="HisKA"/>
    <property type="match status" value="1"/>
</dbReference>
<dbReference type="Gene3D" id="3.30.565.10">
    <property type="entry name" value="Histidine kinase-like ATPase, C-terminal domain"/>
    <property type="match status" value="1"/>
</dbReference>
<dbReference type="Pfam" id="PF02518">
    <property type="entry name" value="HATPase_c"/>
    <property type="match status" value="1"/>
</dbReference>
<dbReference type="CDD" id="cd00075">
    <property type="entry name" value="HATPase"/>
    <property type="match status" value="1"/>
</dbReference>
<evidence type="ECO:0000313" key="15">
    <source>
        <dbReference type="Proteomes" id="UP001595796"/>
    </source>
</evidence>
<dbReference type="InterPro" id="IPR004358">
    <property type="entry name" value="Sig_transdc_His_kin-like_C"/>
</dbReference>
<dbReference type="SMART" id="SM00304">
    <property type="entry name" value="HAMP"/>
    <property type="match status" value="2"/>
</dbReference>
<dbReference type="PANTHER" id="PTHR45436:SF8">
    <property type="entry name" value="HISTIDINE KINASE"/>
    <property type="match status" value="1"/>
</dbReference>
<dbReference type="PROSITE" id="PS50885">
    <property type="entry name" value="HAMP"/>
    <property type="match status" value="1"/>
</dbReference>
<dbReference type="Proteomes" id="UP001595796">
    <property type="component" value="Unassembled WGS sequence"/>
</dbReference>
<dbReference type="GO" id="GO:0016301">
    <property type="term" value="F:kinase activity"/>
    <property type="evidence" value="ECO:0007669"/>
    <property type="project" value="UniProtKB-KW"/>
</dbReference>
<evidence type="ECO:0000256" key="7">
    <source>
        <dbReference type="ARBA" id="ARBA00022777"/>
    </source>
</evidence>
<feature type="domain" description="Histidine kinase" evidence="12">
    <location>
        <begin position="243"/>
        <end position="460"/>
    </location>
</feature>
<gene>
    <name evidence="14" type="ORF">ACFPFW_07355</name>
</gene>
<dbReference type="PANTHER" id="PTHR45436">
    <property type="entry name" value="SENSOR HISTIDINE KINASE YKOH"/>
    <property type="match status" value="1"/>
</dbReference>
<evidence type="ECO:0000256" key="5">
    <source>
        <dbReference type="ARBA" id="ARBA00022679"/>
    </source>
</evidence>
<evidence type="ECO:0000256" key="6">
    <source>
        <dbReference type="ARBA" id="ARBA00022692"/>
    </source>
</evidence>
<dbReference type="EMBL" id="JBHSJF010000006">
    <property type="protein sequence ID" value="MFC5067833.1"/>
    <property type="molecule type" value="Genomic_DNA"/>
</dbReference>
<keyword evidence="15" id="KW-1185">Reference proteome</keyword>
<proteinExistence type="predicted"/>
<keyword evidence="4" id="KW-0597">Phosphoprotein</keyword>
<feature type="transmembrane region" description="Helical" evidence="11">
    <location>
        <begin position="12"/>
        <end position="36"/>
    </location>
</feature>
<keyword evidence="5" id="KW-0808">Transferase</keyword>
<dbReference type="RefSeq" id="WP_114956594.1">
    <property type="nucleotide sequence ID" value="NZ_JBHSJF010000006.1"/>
</dbReference>
<keyword evidence="10 11" id="KW-0472">Membrane</keyword>
<evidence type="ECO:0000256" key="1">
    <source>
        <dbReference type="ARBA" id="ARBA00000085"/>
    </source>
</evidence>
<feature type="domain" description="HAMP" evidence="13">
    <location>
        <begin position="182"/>
        <end position="235"/>
    </location>
</feature>
<dbReference type="InterPro" id="IPR036890">
    <property type="entry name" value="HATPase_C_sf"/>
</dbReference>
<keyword evidence="9" id="KW-0902">Two-component regulatory system</keyword>
<dbReference type="CDD" id="cd00082">
    <property type="entry name" value="HisKA"/>
    <property type="match status" value="1"/>
</dbReference>
<dbReference type="PROSITE" id="PS50109">
    <property type="entry name" value="HIS_KIN"/>
    <property type="match status" value="1"/>
</dbReference>
<dbReference type="SUPFAM" id="SSF158472">
    <property type="entry name" value="HAMP domain-like"/>
    <property type="match status" value="1"/>
</dbReference>
<dbReference type="EC" id="2.7.13.3" evidence="3"/>
<organism evidence="14 15">
    <name type="scientific">Flaviflagellibacter deserti</name>
    <dbReference type="NCBI Taxonomy" id="2267266"/>
    <lineage>
        <taxon>Bacteria</taxon>
        <taxon>Pseudomonadati</taxon>
        <taxon>Pseudomonadota</taxon>
        <taxon>Alphaproteobacteria</taxon>
        <taxon>Hyphomicrobiales</taxon>
        <taxon>Flaviflagellibacter</taxon>
    </lineage>
</organism>
<keyword evidence="8 11" id="KW-1133">Transmembrane helix</keyword>
<evidence type="ECO:0000256" key="2">
    <source>
        <dbReference type="ARBA" id="ARBA00004370"/>
    </source>
</evidence>
<keyword evidence="7 14" id="KW-0418">Kinase</keyword>
<comment type="catalytic activity">
    <reaction evidence="1">
        <text>ATP + protein L-histidine = ADP + protein N-phospho-L-histidine.</text>
        <dbReference type="EC" id="2.7.13.3"/>
    </reaction>
</comment>
<dbReference type="Pfam" id="PF00672">
    <property type="entry name" value="HAMP"/>
    <property type="match status" value="1"/>
</dbReference>
<protein>
    <recommendedName>
        <fullName evidence="3">histidine kinase</fullName>
        <ecNumber evidence="3">2.7.13.3</ecNumber>
    </recommendedName>
</protein>
<dbReference type="InterPro" id="IPR050428">
    <property type="entry name" value="TCS_sensor_his_kinase"/>
</dbReference>
<dbReference type="SUPFAM" id="SSF55874">
    <property type="entry name" value="ATPase domain of HSP90 chaperone/DNA topoisomerase II/histidine kinase"/>
    <property type="match status" value="1"/>
</dbReference>
<dbReference type="PRINTS" id="PR00344">
    <property type="entry name" value="BCTRLSENSOR"/>
</dbReference>
<comment type="subcellular location">
    <subcellularLocation>
        <location evidence="2">Membrane</location>
    </subcellularLocation>
</comment>
<dbReference type="SMART" id="SM00387">
    <property type="entry name" value="HATPase_c"/>
    <property type="match status" value="1"/>
</dbReference>
<accession>A0ABV9Z236</accession>
<dbReference type="InterPro" id="IPR003661">
    <property type="entry name" value="HisK_dim/P_dom"/>
</dbReference>
<keyword evidence="6 11" id="KW-0812">Transmembrane</keyword>
<evidence type="ECO:0000259" key="13">
    <source>
        <dbReference type="PROSITE" id="PS50885"/>
    </source>
</evidence>
<evidence type="ECO:0000256" key="9">
    <source>
        <dbReference type="ARBA" id="ARBA00023012"/>
    </source>
</evidence>
<evidence type="ECO:0000256" key="10">
    <source>
        <dbReference type="ARBA" id="ARBA00023136"/>
    </source>
</evidence>
<dbReference type="CDD" id="cd06225">
    <property type="entry name" value="HAMP"/>
    <property type="match status" value="1"/>
</dbReference>
<name>A0ABV9Z236_9HYPH</name>
<reference evidence="15" key="1">
    <citation type="journal article" date="2019" name="Int. J. Syst. Evol. Microbiol.">
        <title>The Global Catalogue of Microorganisms (GCM) 10K type strain sequencing project: providing services to taxonomists for standard genome sequencing and annotation.</title>
        <authorList>
            <consortium name="The Broad Institute Genomics Platform"/>
            <consortium name="The Broad Institute Genome Sequencing Center for Infectious Disease"/>
            <person name="Wu L."/>
            <person name="Ma J."/>
        </authorList>
    </citation>
    <scope>NUCLEOTIDE SEQUENCE [LARGE SCALE GENOMIC DNA]</scope>
    <source>
        <strain evidence="15">CGMCC 1.16444</strain>
    </source>
</reference>
<sequence length="465" mass="49936">MTALGKLFRTTAFKLAAGLLAVFVVAAVLGLGYVVWQSGRVIQAQIASTVDAETSNLITRYDSSGFLGLLRDIEARARQPGSFLYLVTAPNGEPLIGNIGSLPPGIIDKTGSRETEYGPLNDQRSNASAHVKVSVLPNGFRLLVGRDLAERRRFAEVLAGQILGGLALVTLVGLAGGLVVARRVLVRLDEMTETSRTIMAGNLSRRLPMAGTGDEFDRLATATNQMLDRIGGLMVELRQVTDNVAHDLKTPLTRLRNRAEEALRTAKTEEEFRATLDQVIDESDDLIRTFNTMLLIARTESDTAVDIMAPVDAAELIESVAELYEPLAEDAEVELKVSAVAGARVRGNRELLGQALANLVDNALKYSTGDDGKGGPVEVAVEGERNVVRFIVADRGPGIPAEDRERALERFVRLESSRSRPGSGLGLSLANAVAIQHGGKLVLSDNRPGLRVTMELPRLTDNGAA</sequence>
<evidence type="ECO:0000256" key="3">
    <source>
        <dbReference type="ARBA" id="ARBA00012438"/>
    </source>
</evidence>
<dbReference type="InterPro" id="IPR003594">
    <property type="entry name" value="HATPase_dom"/>
</dbReference>
<dbReference type="SMART" id="SM00388">
    <property type="entry name" value="HisKA"/>
    <property type="match status" value="1"/>
</dbReference>
<dbReference type="InterPro" id="IPR005467">
    <property type="entry name" value="His_kinase_dom"/>
</dbReference>